<keyword evidence="4" id="KW-1185">Reference proteome</keyword>
<dbReference type="InParanoid" id="J0D1D1"/>
<dbReference type="Gene3D" id="3.40.50.300">
    <property type="entry name" value="P-loop containing nucleotide triphosphate hydrolases"/>
    <property type="match status" value="1"/>
</dbReference>
<dbReference type="InterPro" id="IPR027417">
    <property type="entry name" value="P-loop_NTPase"/>
</dbReference>
<gene>
    <name evidence="3" type="ORF">AURDEDRAFT_171367</name>
</gene>
<dbReference type="PANTHER" id="PTHR10039">
    <property type="entry name" value="AMELOGENIN"/>
    <property type="match status" value="1"/>
</dbReference>
<dbReference type="SUPFAM" id="SSF52540">
    <property type="entry name" value="P-loop containing nucleoside triphosphate hydrolases"/>
    <property type="match status" value="1"/>
</dbReference>
<dbReference type="InterPro" id="IPR056884">
    <property type="entry name" value="NPHP3-like_N"/>
</dbReference>
<evidence type="ECO:0000313" key="3">
    <source>
        <dbReference type="EMBL" id="EJD39559.1"/>
    </source>
</evidence>
<keyword evidence="1" id="KW-0677">Repeat</keyword>
<dbReference type="GO" id="GO:0007166">
    <property type="term" value="P:cell surface receptor signaling pathway"/>
    <property type="evidence" value="ECO:0007669"/>
    <property type="project" value="InterPro"/>
</dbReference>
<dbReference type="Gene3D" id="1.20.930.20">
    <property type="entry name" value="Adaptor protein Cbl, N-terminal domain"/>
    <property type="match status" value="1"/>
</dbReference>
<dbReference type="Proteomes" id="UP000006514">
    <property type="component" value="Unassembled WGS sequence"/>
</dbReference>
<dbReference type="InterPro" id="IPR036537">
    <property type="entry name" value="Adaptor_Cbl_N_dom_sf"/>
</dbReference>
<evidence type="ECO:0000259" key="2">
    <source>
        <dbReference type="Pfam" id="PF24883"/>
    </source>
</evidence>
<dbReference type="Gene3D" id="2.130.10.10">
    <property type="entry name" value="YVTN repeat-like/Quinoprotein amine dehydrogenase"/>
    <property type="match status" value="2"/>
</dbReference>
<dbReference type="eggNOG" id="KOG0266">
    <property type="taxonomic scope" value="Eukaryota"/>
</dbReference>
<accession>J0D1D1</accession>
<dbReference type="OrthoDB" id="3027122at2759"/>
<dbReference type="KEGG" id="adl:AURDEDRAFT_171367"/>
<evidence type="ECO:0000256" key="1">
    <source>
        <dbReference type="ARBA" id="ARBA00022737"/>
    </source>
</evidence>
<feature type="domain" description="Nephrocystin 3-like N-terminal" evidence="2">
    <location>
        <begin position="248"/>
        <end position="400"/>
    </location>
</feature>
<organism evidence="3 4">
    <name type="scientific">Auricularia subglabra (strain TFB-10046 / SS5)</name>
    <name type="common">White-rot fungus</name>
    <name type="synonym">Auricularia delicata (strain TFB10046)</name>
    <dbReference type="NCBI Taxonomy" id="717982"/>
    <lineage>
        <taxon>Eukaryota</taxon>
        <taxon>Fungi</taxon>
        <taxon>Dikarya</taxon>
        <taxon>Basidiomycota</taxon>
        <taxon>Agaricomycotina</taxon>
        <taxon>Agaricomycetes</taxon>
        <taxon>Auriculariales</taxon>
        <taxon>Auriculariaceae</taxon>
        <taxon>Auricularia</taxon>
    </lineage>
</organism>
<dbReference type="CDD" id="cd21037">
    <property type="entry name" value="MLKL_NTD"/>
    <property type="match status" value="1"/>
</dbReference>
<name>J0D1D1_AURST</name>
<dbReference type="SUPFAM" id="SSF69322">
    <property type="entry name" value="Tricorn protease domain 2"/>
    <property type="match status" value="1"/>
</dbReference>
<protein>
    <recommendedName>
        <fullName evidence="2">Nephrocystin 3-like N-terminal domain-containing protein</fullName>
    </recommendedName>
</protein>
<dbReference type="EMBL" id="JH687812">
    <property type="protein sequence ID" value="EJD39559.1"/>
    <property type="molecule type" value="Genomic_DNA"/>
</dbReference>
<sequence length="1318" mass="142240">MSAPATPTPVIPARRASTKVDDALSGAETLARFVAEGVSGSGVKGLEGPAKTVLGIISHVKRVRDNSSACKEAIVQINALSETLKKANDTVSAQVATQAIPAQVAQRELGSSAELASRISHLDQRLNTALADAQHLQKQSRIKRVVMANRNADLLKAMSQSLQEARNDFMLTGQLAIELVLRNLVAQIEANNERQAAAELASALDKLPYADASYRASVHARHGRLLAGTRVQLLADLDGWAAGATGEPQSCPFYVLTGGAGTGKSTIAYEVASRAEKAGRLGASFFFMRGAALLSSTDVFFPTISRQLIANIPELHGVAVPAIHDHLKHGSRQNMDQQAKDLFTGLLSGLSSHRDPIILVIDAVDECTESAQDLVPRMLFLIVDALSVITCPVRVFVTSRPEVHVEDAFQSIRFVSHAQKFILHKVPRPVVDSDIRFYFQTALAELPEASRSPLLLSYPDASEDLTDLASGLFIYAATAIEFLRQYRRSDIVRAMDLLIATRLDTTRAALARLDDLYTIVLSAAFPRDVLSIKKADIRTVLGCVVALQDHISPRTLAALTGLSLENVLLPVVDRLGAVLNFDPNDADVAMRPLHASFAEFLVDPLRCIDQNFHIDPTSQHAYLSRSCLSWLAAPEHDTLQSFLQDILRIAFEFSPAIKACPGQLYTPSELSAMRCRGQFTDSWTPWLDIVPSGSHDHVIPNIGGVHFAPHGRWVATSGTVGAIHLCIPATGAVVQSIPTHPDVVEHLDVSSNGLRIVSASSGRVFIVSTRSGAILDEADYPQIGVSTGTGPSKGRFSGAFFVLGGRAVLLIDRVVHPAKTTLCIWDLKPRAVNSLDYLSEPLRAPRPEIQVSSNGRWAIVVDTISTRPSVRFAIILDLEVGAELRRIPYVAGTAAFIPNTESAVFGNERTLCIVDVSTGDVLRDLGIESAGVLRITVSQDGEHIAVLSRFSPLTPDAIHVSSLSGQNHRLYLNGVSDISLTPDGRRIVGLTGPSWRLVDIAGHGLSDPAAQHADEGTVTYALDITIDGTMFGVARHDQLSLYDHDLALVHDLSLPPVPAPEGMPLSLRHMESKPRGIAFSQDAQHVVVVRRSQLLVCDALSNMVDVYTIGLPVDAIVEQQQEDGGVDADYISRAATFCCAAFMPDGGQLIAFVEVGQVPVFQDIVFIACWDLYAATEDGAALCWLFPIRFEFAAGPQGLRTFTLRRALVAATEDGTPELHFAASSQGRRTKACYTMQLDGTGAVASTVAMPDEQFWLSQDGWIRDIYSNRAACWIPRARRPSMLAFDISIANRGGVVALVTGSGFLTVLDIPGLTTSR</sequence>
<proteinExistence type="predicted"/>
<dbReference type="InterPro" id="IPR059179">
    <property type="entry name" value="MLKL-like_MCAfunc"/>
</dbReference>
<dbReference type="Pfam" id="PF24883">
    <property type="entry name" value="NPHP3_N"/>
    <property type="match status" value="1"/>
</dbReference>
<reference evidence="4" key="1">
    <citation type="journal article" date="2012" name="Science">
        <title>The Paleozoic origin of enzymatic lignin decomposition reconstructed from 31 fungal genomes.</title>
        <authorList>
            <person name="Floudas D."/>
            <person name="Binder M."/>
            <person name="Riley R."/>
            <person name="Barry K."/>
            <person name="Blanchette R.A."/>
            <person name="Henrissat B."/>
            <person name="Martinez A.T."/>
            <person name="Otillar R."/>
            <person name="Spatafora J.W."/>
            <person name="Yadav J.S."/>
            <person name="Aerts A."/>
            <person name="Benoit I."/>
            <person name="Boyd A."/>
            <person name="Carlson A."/>
            <person name="Copeland A."/>
            <person name="Coutinho P.M."/>
            <person name="de Vries R.P."/>
            <person name="Ferreira P."/>
            <person name="Findley K."/>
            <person name="Foster B."/>
            <person name="Gaskell J."/>
            <person name="Glotzer D."/>
            <person name="Gorecki P."/>
            <person name="Heitman J."/>
            <person name="Hesse C."/>
            <person name="Hori C."/>
            <person name="Igarashi K."/>
            <person name="Jurgens J.A."/>
            <person name="Kallen N."/>
            <person name="Kersten P."/>
            <person name="Kohler A."/>
            <person name="Kuees U."/>
            <person name="Kumar T.K.A."/>
            <person name="Kuo A."/>
            <person name="LaButti K."/>
            <person name="Larrondo L.F."/>
            <person name="Lindquist E."/>
            <person name="Ling A."/>
            <person name="Lombard V."/>
            <person name="Lucas S."/>
            <person name="Lundell T."/>
            <person name="Martin R."/>
            <person name="McLaughlin D.J."/>
            <person name="Morgenstern I."/>
            <person name="Morin E."/>
            <person name="Murat C."/>
            <person name="Nagy L.G."/>
            <person name="Nolan M."/>
            <person name="Ohm R.A."/>
            <person name="Patyshakuliyeva A."/>
            <person name="Rokas A."/>
            <person name="Ruiz-Duenas F.J."/>
            <person name="Sabat G."/>
            <person name="Salamov A."/>
            <person name="Samejima M."/>
            <person name="Schmutz J."/>
            <person name="Slot J.C."/>
            <person name="St John F."/>
            <person name="Stenlid J."/>
            <person name="Sun H."/>
            <person name="Sun S."/>
            <person name="Syed K."/>
            <person name="Tsang A."/>
            <person name="Wiebenga A."/>
            <person name="Young D."/>
            <person name="Pisabarro A."/>
            <person name="Eastwood D.C."/>
            <person name="Martin F."/>
            <person name="Cullen D."/>
            <person name="Grigoriev I.V."/>
            <person name="Hibbett D.S."/>
        </authorList>
    </citation>
    <scope>NUCLEOTIDE SEQUENCE [LARGE SCALE GENOMIC DNA]</scope>
    <source>
        <strain evidence="4">TFB10046</strain>
    </source>
</reference>
<evidence type="ECO:0000313" key="4">
    <source>
        <dbReference type="Proteomes" id="UP000006514"/>
    </source>
</evidence>
<dbReference type="InterPro" id="IPR015943">
    <property type="entry name" value="WD40/YVTN_repeat-like_dom_sf"/>
</dbReference>